<accession>A0A1S3G6V3</accession>
<proteinExistence type="inferred from homology"/>
<dbReference type="PANTHER" id="PTHR15298">
    <property type="entry name" value="L-COA N-ACYLTRANSFERASE-RELATED"/>
    <property type="match status" value="1"/>
</dbReference>
<dbReference type="FunCoup" id="A0A1S3G6V3">
    <property type="interactions" value="169"/>
</dbReference>
<dbReference type="GO" id="GO:0005739">
    <property type="term" value="C:mitochondrion"/>
    <property type="evidence" value="ECO:0007669"/>
    <property type="project" value="InterPro"/>
</dbReference>
<keyword evidence="3 4" id="KW-0012">Acyltransferase</keyword>
<evidence type="ECO:0000256" key="4">
    <source>
        <dbReference type="RuleBase" id="RU368002"/>
    </source>
</evidence>
<evidence type="ECO:0000256" key="3">
    <source>
        <dbReference type="ARBA" id="ARBA00023315"/>
    </source>
</evidence>
<feature type="domain" description="Glycine N-acyltransferase C-terminal" evidence="6">
    <location>
        <begin position="258"/>
        <end position="346"/>
    </location>
</feature>
<dbReference type="InterPro" id="IPR013652">
    <property type="entry name" value="Glycine_N-acyltransferase_C"/>
</dbReference>
<dbReference type="InterPro" id="IPR010313">
    <property type="entry name" value="Glycine_N-acyltransferase"/>
</dbReference>
<evidence type="ECO:0000256" key="2">
    <source>
        <dbReference type="ARBA" id="ARBA00022679"/>
    </source>
</evidence>
<gene>
    <name evidence="8" type="primary">LOC105995256</name>
</gene>
<dbReference type="EC" id="2.3.1.-" evidence="4"/>
<dbReference type="InterPro" id="IPR015938">
    <property type="entry name" value="Glycine_N-acyltransferase_N"/>
</dbReference>
<keyword evidence="7" id="KW-1185">Reference proteome</keyword>
<dbReference type="InterPro" id="IPR016181">
    <property type="entry name" value="Acyl_CoA_acyltransferase"/>
</dbReference>
<reference evidence="8" key="1">
    <citation type="submission" date="2025-08" db="UniProtKB">
        <authorList>
            <consortium name="RefSeq"/>
        </authorList>
    </citation>
    <scope>IDENTIFICATION</scope>
    <source>
        <tissue evidence="8">Kidney</tissue>
    </source>
</reference>
<dbReference type="KEGG" id="dord:105995256"/>
<sequence>MDPRKLLGERRREERNRVRESLPAVATEVPSGITHLNHSLTSGFLLAEILAKMFPLQGPQALQRLEKSLRKSLPESLKVYSTIFLMNQGNPFKLKALVDKWPDYNTVVVRPQEQEMRDYLDNFTNTYQIYSKEPKSCHEFLGTSDVINWKQHLQIQSSQSSLEEVIQSLAVANLSRVKKTQRLLYMMPKTAQRLLPFLVTTKNSCGNSGRPKTINKKLFKLALLDVSHAALVDQFWAFGGNERSQRFIKRCIQTFPSTCVVGPEGTPVSWALMDQTGEIRMGGTVPKYRAQGLSSYVLYIQGWALETLGFPAYNNTSSSNKIVQKMCETLQHLPVPCDWNQWNCEPL</sequence>
<dbReference type="PANTHER" id="PTHR15298:SF11">
    <property type="entry name" value="GLYCINE N-ACYLTRANSFERASE-LIKE PROTEIN"/>
    <property type="match status" value="1"/>
</dbReference>
<comment type="similarity">
    <text evidence="4">Belongs to the glycine N-acyltransferase family.</text>
</comment>
<dbReference type="GeneID" id="105995256"/>
<evidence type="ECO:0000259" key="5">
    <source>
        <dbReference type="Pfam" id="PF06021"/>
    </source>
</evidence>
<feature type="domain" description="Glycine N-acyltransferase N-terminal" evidence="5">
    <location>
        <begin position="53"/>
        <end position="256"/>
    </location>
</feature>
<evidence type="ECO:0000256" key="1">
    <source>
        <dbReference type="ARBA" id="ARBA00000378"/>
    </source>
</evidence>
<dbReference type="OrthoDB" id="61870at2759"/>
<protein>
    <recommendedName>
        <fullName evidence="4">Glycine N-acyltransferase-like protein</fullName>
        <ecNumber evidence="4">2.3.1.-</ecNumber>
    </recommendedName>
</protein>
<dbReference type="SUPFAM" id="SSF55729">
    <property type="entry name" value="Acyl-CoA N-acyltransferases (Nat)"/>
    <property type="match status" value="1"/>
</dbReference>
<dbReference type="Pfam" id="PF06021">
    <property type="entry name" value="Gly_acyl_tr_N"/>
    <property type="match status" value="1"/>
</dbReference>
<evidence type="ECO:0000259" key="6">
    <source>
        <dbReference type="Pfam" id="PF08444"/>
    </source>
</evidence>
<dbReference type="Proteomes" id="UP000081671">
    <property type="component" value="Unplaced"/>
</dbReference>
<dbReference type="AlphaFoldDB" id="A0A1S3G6V3"/>
<dbReference type="GO" id="GO:0047961">
    <property type="term" value="F:glycine N-acyltransferase activity"/>
    <property type="evidence" value="ECO:0007669"/>
    <property type="project" value="UniProtKB-EC"/>
</dbReference>
<organism evidence="7 8">
    <name type="scientific">Dipodomys ordii</name>
    <name type="common">Ord's kangaroo rat</name>
    <dbReference type="NCBI Taxonomy" id="10020"/>
    <lineage>
        <taxon>Eukaryota</taxon>
        <taxon>Metazoa</taxon>
        <taxon>Chordata</taxon>
        <taxon>Craniata</taxon>
        <taxon>Vertebrata</taxon>
        <taxon>Euteleostomi</taxon>
        <taxon>Mammalia</taxon>
        <taxon>Eutheria</taxon>
        <taxon>Euarchontoglires</taxon>
        <taxon>Glires</taxon>
        <taxon>Rodentia</taxon>
        <taxon>Castorimorpha</taxon>
        <taxon>Heteromyidae</taxon>
        <taxon>Dipodomyinae</taxon>
        <taxon>Dipodomys</taxon>
    </lineage>
</organism>
<evidence type="ECO:0000313" key="8">
    <source>
        <dbReference type="RefSeq" id="XP_012884415.1"/>
    </source>
</evidence>
<keyword evidence="2 4" id="KW-0808">Transferase</keyword>
<dbReference type="Gene3D" id="3.40.630.30">
    <property type="match status" value="1"/>
</dbReference>
<dbReference type="Pfam" id="PF08444">
    <property type="entry name" value="Gly_acyl_tr_C"/>
    <property type="match status" value="1"/>
</dbReference>
<comment type="catalytic activity">
    <reaction evidence="1">
        <text>an acyl-CoA + glycine = an N-acylglycine + CoA + H(+)</text>
        <dbReference type="Rhea" id="RHEA:19869"/>
        <dbReference type="ChEBI" id="CHEBI:15378"/>
        <dbReference type="ChEBI" id="CHEBI:57287"/>
        <dbReference type="ChEBI" id="CHEBI:57305"/>
        <dbReference type="ChEBI" id="CHEBI:57670"/>
        <dbReference type="ChEBI" id="CHEBI:58342"/>
        <dbReference type="EC" id="2.3.1.13"/>
    </reaction>
</comment>
<dbReference type="InParanoid" id="A0A1S3G6V3"/>
<dbReference type="RefSeq" id="XP_012884415.1">
    <property type="nucleotide sequence ID" value="XM_013028961.1"/>
</dbReference>
<evidence type="ECO:0000313" key="7">
    <source>
        <dbReference type="Proteomes" id="UP000081671"/>
    </source>
</evidence>
<name>A0A1S3G6V3_DIPOR</name>